<accession>C6HJZ5</accession>
<evidence type="ECO:0000313" key="2">
    <source>
        <dbReference type="EMBL" id="EER39421.1"/>
    </source>
</evidence>
<evidence type="ECO:0000256" key="1">
    <source>
        <dbReference type="SAM" id="MobiDB-lite"/>
    </source>
</evidence>
<reference evidence="3" key="1">
    <citation type="submission" date="2009-05" db="EMBL/GenBank/DDBJ databases">
        <title>The genome sequence of Ajellomyces capsulatus strain H143.</title>
        <authorList>
            <person name="Champion M."/>
            <person name="Cuomo C.A."/>
            <person name="Ma L.-J."/>
            <person name="Henn M.R."/>
            <person name="Sil A."/>
            <person name="Goldman B."/>
            <person name="Young S.K."/>
            <person name="Kodira C.D."/>
            <person name="Zeng Q."/>
            <person name="Koehrsen M."/>
            <person name="Alvarado L."/>
            <person name="Berlin A.M."/>
            <person name="Borenstein D."/>
            <person name="Chen Z."/>
            <person name="Engels R."/>
            <person name="Freedman E."/>
            <person name="Gellesch M."/>
            <person name="Goldberg J."/>
            <person name="Griggs A."/>
            <person name="Gujja S."/>
            <person name="Heiman D.I."/>
            <person name="Hepburn T.A."/>
            <person name="Howarth C."/>
            <person name="Jen D."/>
            <person name="Larson L."/>
            <person name="Lewis B."/>
            <person name="Mehta T."/>
            <person name="Park D."/>
            <person name="Pearson M."/>
            <person name="Roberts A."/>
            <person name="Saif S."/>
            <person name="Shea T.D."/>
            <person name="Shenoy N."/>
            <person name="Sisk P."/>
            <person name="Stolte C."/>
            <person name="Sykes S."/>
            <person name="Walk T."/>
            <person name="White J."/>
            <person name="Yandava C."/>
            <person name="Klein B."/>
            <person name="McEwen J.G."/>
            <person name="Puccia R."/>
            <person name="Goldman G.H."/>
            <person name="Felipe M.S."/>
            <person name="Nino-Vega G."/>
            <person name="San-Blas G."/>
            <person name="Taylor J.W."/>
            <person name="Mendoza L."/>
            <person name="Galagan J.E."/>
            <person name="Nusbaum C."/>
            <person name="Birren B.W."/>
        </authorList>
    </citation>
    <scope>NUCLEOTIDE SEQUENCE [LARGE SCALE GENOMIC DNA]</scope>
    <source>
        <strain evidence="3">H143</strain>
    </source>
</reference>
<name>C6HJZ5_AJECH</name>
<dbReference type="OMA" id="AMPMTMR"/>
<dbReference type="Proteomes" id="UP000002624">
    <property type="component" value="Unassembled WGS sequence"/>
</dbReference>
<evidence type="ECO:0000313" key="3">
    <source>
        <dbReference type="Proteomes" id="UP000002624"/>
    </source>
</evidence>
<dbReference type="HOGENOM" id="CLU_2084203_0_0_1"/>
<feature type="compositionally biased region" description="Polar residues" evidence="1">
    <location>
        <begin position="19"/>
        <end position="28"/>
    </location>
</feature>
<dbReference type="EMBL" id="GG692429">
    <property type="protein sequence ID" value="EER39421.1"/>
    <property type="molecule type" value="Genomic_DNA"/>
</dbReference>
<sequence>MKSKISVQNPWDEYPPPSDTNGPASRPVHTTTVHIIEPHQNPEIKPPTPQQAMRVSMRRAAPIPFDLLWLFGRNFLEMFEGQSGSLRERGAASAGTRHSARHEVFRKGRQCVGHRHV</sequence>
<feature type="region of interest" description="Disordered" evidence="1">
    <location>
        <begin position="1"/>
        <end position="28"/>
    </location>
</feature>
<dbReference type="OrthoDB" id="10284250at2759"/>
<dbReference type="AlphaFoldDB" id="C6HJZ5"/>
<gene>
    <name evidence="2" type="ORF">HCDG_06526</name>
</gene>
<protein>
    <submittedName>
        <fullName evidence="2">Uncharacterized protein</fullName>
    </submittedName>
</protein>
<dbReference type="VEuPathDB" id="FungiDB:HCDG_06526"/>
<proteinExistence type="predicted"/>
<organism evidence="2 3">
    <name type="scientific">Ajellomyces capsulatus (strain H143)</name>
    <name type="common">Darling's disease fungus</name>
    <name type="synonym">Histoplasma capsulatum</name>
    <dbReference type="NCBI Taxonomy" id="544712"/>
    <lineage>
        <taxon>Eukaryota</taxon>
        <taxon>Fungi</taxon>
        <taxon>Dikarya</taxon>
        <taxon>Ascomycota</taxon>
        <taxon>Pezizomycotina</taxon>
        <taxon>Eurotiomycetes</taxon>
        <taxon>Eurotiomycetidae</taxon>
        <taxon>Onygenales</taxon>
        <taxon>Ajellomycetaceae</taxon>
        <taxon>Histoplasma</taxon>
    </lineage>
</organism>